<gene>
    <name evidence="8" type="ORF">FHS09_001739</name>
</gene>
<dbReference type="EMBL" id="JACHWZ010000006">
    <property type="protein sequence ID" value="MBB3060919.1"/>
    <property type="molecule type" value="Genomic_DNA"/>
</dbReference>
<dbReference type="RefSeq" id="WP_183458766.1">
    <property type="nucleotide sequence ID" value="NZ_JACHWZ010000006.1"/>
</dbReference>
<dbReference type="PANTHER" id="PTHR36985:SF1">
    <property type="entry name" value="TRANSLOCATION AND ASSEMBLY MODULE SUBUNIT TAMB"/>
    <property type="match status" value="1"/>
</dbReference>
<keyword evidence="2 6" id="KW-0812">Transmembrane</keyword>
<reference evidence="8 9" key="1">
    <citation type="submission" date="2020-08" db="EMBL/GenBank/DDBJ databases">
        <title>Genomic Encyclopedia of Type Strains, Phase III (KMG-III): the genomes of soil and plant-associated and newly described type strains.</title>
        <authorList>
            <person name="Whitman W."/>
        </authorList>
    </citation>
    <scope>NUCLEOTIDE SEQUENCE [LARGE SCALE GENOMIC DNA]</scope>
    <source>
        <strain evidence="8 9">CECT 8799</strain>
    </source>
</reference>
<accession>A0A7W4WB12</accession>
<dbReference type="PANTHER" id="PTHR36985">
    <property type="entry name" value="TRANSLOCATION AND ASSEMBLY MODULE SUBUNIT TAMB"/>
    <property type="match status" value="1"/>
</dbReference>
<evidence type="ECO:0000256" key="5">
    <source>
        <dbReference type="SAM" id="MobiDB-lite"/>
    </source>
</evidence>
<comment type="subcellular location">
    <subcellularLocation>
        <location evidence="1">Membrane</location>
        <topology evidence="1">Single-pass membrane protein</topology>
    </subcellularLocation>
</comment>
<keyword evidence="4 6" id="KW-0472">Membrane</keyword>
<organism evidence="8 9">
    <name type="scientific">Microbulbifer rhizosphaerae</name>
    <dbReference type="NCBI Taxonomy" id="1562603"/>
    <lineage>
        <taxon>Bacteria</taxon>
        <taxon>Pseudomonadati</taxon>
        <taxon>Pseudomonadota</taxon>
        <taxon>Gammaproteobacteria</taxon>
        <taxon>Cellvibrionales</taxon>
        <taxon>Microbulbiferaceae</taxon>
        <taxon>Microbulbifer</taxon>
    </lineage>
</organism>
<dbReference type="Proteomes" id="UP000535937">
    <property type="component" value="Unassembled WGS sequence"/>
</dbReference>
<sequence length="1338" mass="145167">MWSALAAYLSSVVRALGSAAHSLWPGLGERRSLLFSLLLALPLALLLLLGTEWGRVLLTHGTVYVTEKLVPELRIETGEIGSEHLGGWTFSRLKIHYGSEVLLEGRGLEVDISLGGLIGNRIDIEKIGAEELVFNDDVLEELLEAQRQAARDAVEPAEEKAFSPPAGRLGSLQIDRLQVIDRRLAGLPAVSVRSSGRYLWEGEPAGIQLEVRELNGAGLQLILEGREVENRRYVLEFSAKENPGGFVGTLLQLPQGQALDAEGHIALWQPGDDQLLLHIESFSLPLVQHRFSLSGRAALTLSPWKLATEGLQLRVDDSRHHIAGTVSGEMVDAEIQFNRLPLAISRPWQDVLEGGYLSADLKIKGSLKLPAVSGTLDLNSHYSGKPLRLQGLVQTRDKIIVIDTATVTLADAKLAARGSVDITGESIDLKGEIHRLALDSIRELLAALPQTGEVEIPPDLGGSVQRLQLSAKGPWKNPALTAQLDAALVYRQLDAQLRAGARGDLNRVILSEILLDSERLHIDGDGTVDIAGESLDLNLKVNTADFRPAEQLGLVAAEGVAMDMTAQMDVAGPWKKPRLSARIRSDGSYRDYRYQLRGGATGDLDKIDLDRLRLDLFADSGARRVSAQPLRGPQSLISERSQPGSPKPEENPSPQQSRVSTLAADAERLSRDGNAWLEVDGTIEPRAARARGRLAGRNIPVSLAELAGVALPPTLEGEISIDGEFSGPFANPEAHAEVLGLGAFRGEHWQLQGDLAYGGGRVALSEVELVWAERNQLSAHGSLDRQRLDLEVRGRAVLADFDEWLAADITERGEVTLSATAAGSPQRPQLEGEFKLLSQAPGRGESAQSLELVFDWHTEGENLQMTLDARHGARRAIDARARLAVAPILEQLFADTSPGALKPPLPLKLDSSGSADLAVVAAFIDPEIHAMSGQLRFQLNADGSSERPNMHGYVDLENGSYEHRPTSTRLRRIDFAARLTPEAWRIERARAEDTEKGSVSLAGAVRFAEGVPPVLDFRLHADRAHLLNTPAVRGAISGELALTGDTGDAQLAGVLTLRPLEVQIEQLIGSSVPEIEVVEVDLDLEGSQPERAPSLLQNIALAIQVVLDQQSYVRGLGLDSELRGKVDIVGTAAKPRAAGELRIVRGSFDLLGKRFELQEGQVQFENNEAAIYVKGVHEYSDGEITAEITGTTRDLDVTFSSSPAAPQDEIFAQLLFGKSLSDISPLQAVRLVGVVRTLQSGGPTFDPLAKTRDLLGVDTLDIQQEEAAEGEQDQYALSLGKYITNRIYIELQRSTDPLNPWQAEMEIELRRNLSLEIKSAAEGESGAGSVELQWKKDY</sequence>
<comment type="caution">
    <text evidence="8">The sequence shown here is derived from an EMBL/GenBank/DDBJ whole genome shotgun (WGS) entry which is preliminary data.</text>
</comment>
<evidence type="ECO:0000259" key="7">
    <source>
        <dbReference type="Pfam" id="PF04357"/>
    </source>
</evidence>
<dbReference type="GO" id="GO:0005886">
    <property type="term" value="C:plasma membrane"/>
    <property type="evidence" value="ECO:0007669"/>
    <property type="project" value="InterPro"/>
</dbReference>
<proteinExistence type="predicted"/>
<feature type="domain" description="Translocation and assembly module TamB C-terminal" evidence="7">
    <location>
        <begin position="988"/>
        <end position="1338"/>
    </location>
</feature>
<evidence type="ECO:0000313" key="9">
    <source>
        <dbReference type="Proteomes" id="UP000535937"/>
    </source>
</evidence>
<evidence type="ECO:0000256" key="4">
    <source>
        <dbReference type="ARBA" id="ARBA00023136"/>
    </source>
</evidence>
<evidence type="ECO:0000256" key="1">
    <source>
        <dbReference type="ARBA" id="ARBA00004167"/>
    </source>
</evidence>
<evidence type="ECO:0000313" key="8">
    <source>
        <dbReference type="EMBL" id="MBB3060919.1"/>
    </source>
</evidence>
<protein>
    <submittedName>
        <fullName evidence="8">Autotransporter translocation and assembly factor TamB</fullName>
    </submittedName>
</protein>
<keyword evidence="3 6" id="KW-1133">Transmembrane helix</keyword>
<feature type="compositionally biased region" description="Polar residues" evidence="5">
    <location>
        <begin position="635"/>
        <end position="644"/>
    </location>
</feature>
<evidence type="ECO:0000256" key="2">
    <source>
        <dbReference type="ARBA" id="ARBA00022692"/>
    </source>
</evidence>
<dbReference type="Pfam" id="PF04357">
    <property type="entry name" value="TamB"/>
    <property type="match status" value="1"/>
</dbReference>
<evidence type="ECO:0000256" key="6">
    <source>
        <dbReference type="SAM" id="Phobius"/>
    </source>
</evidence>
<keyword evidence="9" id="KW-1185">Reference proteome</keyword>
<feature type="transmembrane region" description="Helical" evidence="6">
    <location>
        <begin position="33"/>
        <end position="50"/>
    </location>
</feature>
<name>A0A7W4WB12_9GAMM</name>
<dbReference type="GO" id="GO:0009306">
    <property type="term" value="P:protein secretion"/>
    <property type="evidence" value="ECO:0007669"/>
    <property type="project" value="InterPro"/>
</dbReference>
<evidence type="ECO:0000256" key="3">
    <source>
        <dbReference type="ARBA" id="ARBA00022989"/>
    </source>
</evidence>
<dbReference type="InterPro" id="IPR007452">
    <property type="entry name" value="TamB_C"/>
</dbReference>
<feature type="region of interest" description="Disordered" evidence="5">
    <location>
        <begin position="625"/>
        <end position="663"/>
    </location>
</feature>